<keyword evidence="1" id="KW-0472">Membrane</keyword>
<keyword evidence="1" id="KW-1133">Transmembrane helix</keyword>
<protein>
    <recommendedName>
        <fullName evidence="4">Cardiolipin synthase N-terminal domain-containing protein</fullName>
    </recommendedName>
</protein>
<accession>A0ABT5ZWH1</accession>
<dbReference type="EMBL" id="JARJBC010000037">
    <property type="protein sequence ID" value="MDF3294167.1"/>
    <property type="molecule type" value="Genomic_DNA"/>
</dbReference>
<keyword evidence="1" id="KW-0812">Transmembrane</keyword>
<evidence type="ECO:0000313" key="3">
    <source>
        <dbReference type="Proteomes" id="UP001216579"/>
    </source>
</evidence>
<reference evidence="2 3" key="1">
    <citation type="submission" date="2023-03" db="EMBL/GenBank/DDBJ databases">
        <title>Draft genome sequence of Streptomyces sp. RB6PN23 isolated from peat swamp forest in Thailand.</title>
        <authorList>
            <person name="Klaysubun C."/>
            <person name="Duangmal K."/>
        </authorList>
    </citation>
    <scope>NUCLEOTIDE SEQUENCE [LARGE SCALE GENOMIC DNA]</scope>
    <source>
        <strain evidence="2 3">RB6PN23</strain>
    </source>
</reference>
<evidence type="ECO:0000256" key="1">
    <source>
        <dbReference type="SAM" id="Phobius"/>
    </source>
</evidence>
<evidence type="ECO:0008006" key="4">
    <source>
        <dbReference type="Google" id="ProtNLM"/>
    </source>
</evidence>
<name>A0ABT5ZWH1_9ACTN</name>
<keyword evidence="3" id="KW-1185">Reference proteome</keyword>
<sequence length="73" mass="8119">MASKRKPNKLVLAVFGGLHATAMALTWRDLRKRPPALIRGNKKIWRIASTMNTGGAAAYWLIGRRRTPAPAKH</sequence>
<dbReference type="Proteomes" id="UP001216579">
    <property type="component" value="Unassembled WGS sequence"/>
</dbReference>
<comment type="caution">
    <text evidence="2">The sequence shown here is derived from an EMBL/GenBank/DDBJ whole genome shotgun (WGS) entry which is preliminary data.</text>
</comment>
<dbReference type="RefSeq" id="WP_276096979.1">
    <property type="nucleotide sequence ID" value="NZ_JARJBC010000037.1"/>
</dbReference>
<proteinExistence type="predicted"/>
<feature type="transmembrane region" description="Helical" evidence="1">
    <location>
        <begin position="44"/>
        <end position="62"/>
    </location>
</feature>
<evidence type="ECO:0000313" key="2">
    <source>
        <dbReference type="EMBL" id="MDF3294167.1"/>
    </source>
</evidence>
<organism evidence="2 3">
    <name type="scientific">Streptomyces silvisoli</name>
    <dbReference type="NCBI Taxonomy" id="3034235"/>
    <lineage>
        <taxon>Bacteria</taxon>
        <taxon>Bacillati</taxon>
        <taxon>Actinomycetota</taxon>
        <taxon>Actinomycetes</taxon>
        <taxon>Kitasatosporales</taxon>
        <taxon>Streptomycetaceae</taxon>
        <taxon>Streptomyces</taxon>
    </lineage>
</organism>
<gene>
    <name evidence="2" type="ORF">P3G67_34175</name>
</gene>